<organism evidence="2 3">
    <name type="scientific">Amanita muscaria (strain Koide BX008)</name>
    <dbReference type="NCBI Taxonomy" id="946122"/>
    <lineage>
        <taxon>Eukaryota</taxon>
        <taxon>Fungi</taxon>
        <taxon>Dikarya</taxon>
        <taxon>Basidiomycota</taxon>
        <taxon>Agaricomycotina</taxon>
        <taxon>Agaricomycetes</taxon>
        <taxon>Agaricomycetidae</taxon>
        <taxon>Agaricales</taxon>
        <taxon>Pluteineae</taxon>
        <taxon>Amanitaceae</taxon>
        <taxon>Amanita</taxon>
    </lineage>
</organism>
<dbReference type="EMBL" id="KN818303">
    <property type="protein sequence ID" value="KIL60174.1"/>
    <property type="molecule type" value="Genomic_DNA"/>
</dbReference>
<dbReference type="InParanoid" id="A0A0C2T154"/>
<keyword evidence="3" id="KW-1185">Reference proteome</keyword>
<proteinExistence type="predicted"/>
<dbReference type="Proteomes" id="UP000054549">
    <property type="component" value="Unassembled WGS sequence"/>
</dbReference>
<dbReference type="HOGENOM" id="CLU_2132918_0_0_1"/>
<evidence type="ECO:0000313" key="3">
    <source>
        <dbReference type="Proteomes" id="UP000054549"/>
    </source>
</evidence>
<reference evidence="2 3" key="1">
    <citation type="submission" date="2014-04" db="EMBL/GenBank/DDBJ databases">
        <title>Evolutionary Origins and Diversification of the Mycorrhizal Mutualists.</title>
        <authorList>
            <consortium name="DOE Joint Genome Institute"/>
            <consortium name="Mycorrhizal Genomics Consortium"/>
            <person name="Kohler A."/>
            <person name="Kuo A."/>
            <person name="Nagy L.G."/>
            <person name="Floudas D."/>
            <person name="Copeland A."/>
            <person name="Barry K.W."/>
            <person name="Cichocki N."/>
            <person name="Veneault-Fourrey C."/>
            <person name="LaButti K."/>
            <person name="Lindquist E.A."/>
            <person name="Lipzen A."/>
            <person name="Lundell T."/>
            <person name="Morin E."/>
            <person name="Murat C."/>
            <person name="Riley R."/>
            <person name="Ohm R."/>
            <person name="Sun H."/>
            <person name="Tunlid A."/>
            <person name="Henrissat B."/>
            <person name="Grigoriev I.V."/>
            <person name="Hibbett D.S."/>
            <person name="Martin F."/>
        </authorList>
    </citation>
    <scope>NUCLEOTIDE SEQUENCE [LARGE SCALE GENOMIC DNA]</scope>
    <source>
        <strain evidence="2 3">Koide BX008</strain>
    </source>
</reference>
<evidence type="ECO:0000313" key="2">
    <source>
        <dbReference type="EMBL" id="KIL60174.1"/>
    </source>
</evidence>
<accession>A0A0C2T154</accession>
<keyword evidence="1" id="KW-1133">Transmembrane helix</keyword>
<keyword evidence="1" id="KW-0472">Membrane</keyword>
<protein>
    <submittedName>
        <fullName evidence="2">Uncharacterized protein</fullName>
    </submittedName>
</protein>
<gene>
    <name evidence="2" type="ORF">M378DRAFT_180540</name>
</gene>
<feature type="transmembrane region" description="Helical" evidence="1">
    <location>
        <begin position="87"/>
        <end position="108"/>
    </location>
</feature>
<dbReference type="AlphaFoldDB" id="A0A0C2T154"/>
<keyword evidence="1" id="KW-0812">Transmembrane</keyword>
<name>A0A0C2T154_AMAMK</name>
<sequence length="113" mass="12315">MVIILSPLNPLEEEQVIFTYSVICDSTNLYLAPSHGFQGLGFFVISLYHSLFNSCSVLPYCATLVVSSPLAAFAIVAGCFSHDLSQLYFVGYLLVLTFSKSASASYMISNLPE</sequence>
<evidence type="ECO:0000256" key="1">
    <source>
        <dbReference type="SAM" id="Phobius"/>
    </source>
</evidence>
<feature type="transmembrane region" description="Helical" evidence="1">
    <location>
        <begin position="57"/>
        <end position="80"/>
    </location>
</feature>